<protein>
    <recommendedName>
        <fullName evidence="1">Ig-like domain-containing protein</fullName>
    </recommendedName>
</protein>
<dbReference type="InterPro" id="IPR007110">
    <property type="entry name" value="Ig-like_dom"/>
</dbReference>
<keyword evidence="3" id="KW-1185">Reference proteome</keyword>
<comment type="caution">
    <text evidence="2">The sequence shown here is derived from an EMBL/GenBank/DDBJ whole genome shotgun (WGS) entry which is preliminary data.</text>
</comment>
<dbReference type="InterPro" id="IPR036179">
    <property type="entry name" value="Ig-like_dom_sf"/>
</dbReference>
<evidence type="ECO:0000259" key="1">
    <source>
        <dbReference type="PROSITE" id="PS50835"/>
    </source>
</evidence>
<evidence type="ECO:0000313" key="3">
    <source>
        <dbReference type="Proteomes" id="UP001196413"/>
    </source>
</evidence>
<dbReference type="InterPro" id="IPR013098">
    <property type="entry name" value="Ig_I-set"/>
</dbReference>
<dbReference type="PANTHER" id="PTHR47633">
    <property type="entry name" value="IMMUNOGLOBULIN"/>
    <property type="match status" value="1"/>
</dbReference>
<dbReference type="Proteomes" id="UP001196413">
    <property type="component" value="Unassembled WGS sequence"/>
</dbReference>
<dbReference type="PROSITE" id="PS50835">
    <property type="entry name" value="IG_LIKE"/>
    <property type="match status" value="1"/>
</dbReference>
<evidence type="ECO:0000313" key="2">
    <source>
        <dbReference type="EMBL" id="KAJ1347825.1"/>
    </source>
</evidence>
<dbReference type="SUPFAM" id="SSF48726">
    <property type="entry name" value="Immunoglobulin"/>
    <property type="match status" value="1"/>
</dbReference>
<feature type="domain" description="Ig-like" evidence="1">
    <location>
        <begin position="71"/>
        <end position="114"/>
    </location>
</feature>
<dbReference type="AlphaFoldDB" id="A0AAD5LYI0"/>
<accession>A0AAD5LYI0</accession>
<gene>
    <name evidence="2" type="ORF">KIN20_002993</name>
</gene>
<organism evidence="2 3">
    <name type="scientific">Parelaphostrongylus tenuis</name>
    <name type="common">Meningeal worm</name>
    <dbReference type="NCBI Taxonomy" id="148309"/>
    <lineage>
        <taxon>Eukaryota</taxon>
        <taxon>Metazoa</taxon>
        <taxon>Ecdysozoa</taxon>
        <taxon>Nematoda</taxon>
        <taxon>Chromadorea</taxon>
        <taxon>Rhabditida</taxon>
        <taxon>Rhabditina</taxon>
        <taxon>Rhabditomorpha</taxon>
        <taxon>Strongyloidea</taxon>
        <taxon>Metastrongylidae</taxon>
        <taxon>Parelaphostrongylus</taxon>
    </lineage>
</organism>
<dbReference type="Pfam" id="PF07679">
    <property type="entry name" value="I-set"/>
    <property type="match status" value="1"/>
</dbReference>
<dbReference type="Gene3D" id="2.60.40.10">
    <property type="entry name" value="Immunoglobulins"/>
    <property type="match status" value="1"/>
</dbReference>
<dbReference type="InterPro" id="IPR013783">
    <property type="entry name" value="Ig-like_fold"/>
</dbReference>
<name>A0AAD5LYI0_PARTN</name>
<proteinExistence type="predicted"/>
<reference evidence="2" key="1">
    <citation type="submission" date="2021-06" db="EMBL/GenBank/DDBJ databases">
        <title>Parelaphostrongylus tenuis whole genome reference sequence.</title>
        <authorList>
            <person name="Garwood T.J."/>
            <person name="Larsen P.A."/>
            <person name="Fountain-Jones N.M."/>
            <person name="Garbe J.R."/>
            <person name="Macchietto M.G."/>
            <person name="Kania S.A."/>
            <person name="Gerhold R.W."/>
            <person name="Richards J.E."/>
            <person name="Wolf T.M."/>
        </authorList>
    </citation>
    <scope>NUCLEOTIDE SEQUENCE</scope>
    <source>
        <strain evidence="2">MNPRO001-30</strain>
        <tissue evidence="2">Meninges</tissue>
    </source>
</reference>
<dbReference type="EMBL" id="JAHQIW010000387">
    <property type="protein sequence ID" value="KAJ1347825.1"/>
    <property type="molecule type" value="Genomic_DNA"/>
</dbReference>
<sequence>MSTFSNRHVIFEDGIAILKICNIHSDVLKISCTASNTYGKATSECYLTRADKMGSEGDVTERKMSGNEEQPYFVQHLENRTFTGDECTLKCNIMGTPIPHVEWTINDELVTEDE</sequence>